<evidence type="ECO:0000256" key="5">
    <source>
        <dbReference type="HAMAP-Rule" id="MF_00378"/>
    </source>
</evidence>
<dbReference type="GO" id="GO:0006308">
    <property type="term" value="P:DNA catabolic process"/>
    <property type="evidence" value="ECO:0007669"/>
    <property type="project" value="UniProtKB-UniRule"/>
</dbReference>
<evidence type="ECO:0000256" key="2">
    <source>
        <dbReference type="ARBA" id="ARBA00022722"/>
    </source>
</evidence>
<dbReference type="Pfam" id="PF13742">
    <property type="entry name" value="tRNA_anti_2"/>
    <property type="match status" value="1"/>
</dbReference>
<dbReference type="NCBIfam" id="TIGR00237">
    <property type="entry name" value="xseA"/>
    <property type="match status" value="1"/>
</dbReference>
<protein>
    <recommendedName>
        <fullName evidence="5">Exodeoxyribonuclease 7 large subunit</fullName>
        <ecNumber evidence="5">3.1.11.6</ecNumber>
    </recommendedName>
    <alternativeName>
        <fullName evidence="5">Exodeoxyribonuclease VII large subunit</fullName>
        <shortName evidence="5">Exonuclease VII large subunit</shortName>
    </alternativeName>
</protein>
<feature type="domain" description="Exonuclease VII large subunit C-terminal" evidence="7">
    <location>
        <begin position="132"/>
        <end position="424"/>
    </location>
</feature>
<dbReference type="Proteomes" id="UP000014540">
    <property type="component" value="Unassembled WGS sequence"/>
</dbReference>
<keyword evidence="3 5" id="KW-0378">Hydrolase</keyword>
<comment type="function">
    <text evidence="5">Bidirectionally degrades single-stranded DNA into large acid-insoluble oligonucleotides, which are then degraded further into small acid-soluble oligonucleotides.</text>
</comment>
<keyword evidence="2 5" id="KW-0540">Nuclease</keyword>
<keyword evidence="1 5" id="KW-0963">Cytoplasm</keyword>
<gene>
    <name evidence="5 9" type="primary">xseA</name>
    <name evidence="9" type="ORF">LEP1GSC058_0439</name>
</gene>
<evidence type="ECO:0000256" key="3">
    <source>
        <dbReference type="ARBA" id="ARBA00022801"/>
    </source>
</evidence>
<comment type="caution">
    <text evidence="9">The sequence shown here is derived from an EMBL/GenBank/DDBJ whole genome shotgun (WGS) entry which is preliminary data.</text>
</comment>
<organism evidence="9 10">
    <name type="scientific">Leptospira fainei serovar Hurstbridge str. BUT 6</name>
    <dbReference type="NCBI Taxonomy" id="1193011"/>
    <lineage>
        <taxon>Bacteria</taxon>
        <taxon>Pseudomonadati</taxon>
        <taxon>Spirochaetota</taxon>
        <taxon>Spirochaetia</taxon>
        <taxon>Leptospirales</taxon>
        <taxon>Leptospiraceae</taxon>
        <taxon>Leptospira</taxon>
    </lineage>
</organism>
<evidence type="ECO:0000259" key="8">
    <source>
        <dbReference type="Pfam" id="PF13742"/>
    </source>
</evidence>
<evidence type="ECO:0000313" key="10">
    <source>
        <dbReference type="Proteomes" id="UP000014540"/>
    </source>
</evidence>
<evidence type="ECO:0000256" key="1">
    <source>
        <dbReference type="ARBA" id="ARBA00022490"/>
    </source>
</evidence>
<dbReference type="STRING" id="1193011.LEP1GSC058_0439"/>
<dbReference type="Pfam" id="PF02601">
    <property type="entry name" value="Exonuc_VII_L"/>
    <property type="match status" value="1"/>
</dbReference>
<comment type="similarity">
    <text evidence="5 6">Belongs to the XseA family.</text>
</comment>
<dbReference type="GO" id="GO:0005737">
    <property type="term" value="C:cytoplasm"/>
    <property type="evidence" value="ECO:0007669"/>
    <property type="project" value="UniProtKB-SubCell"/>
</dbReference>
<keyword evidence="4 5" id="KW-0269">Exonuclease</keyword>
<keyword evidence="10" id="KW-1185">Reference proteome</keyword>
<dbReference type="Gene3D" id="2.40.50.1010">
    <property type="match status" value="1"/>
</dbReference>
<dbReference type="GO" id="GO:0008855">
    <property type="term" value="F:exodeoxyribonuclease VII activity"/>
    <property type="evidence" value="ECO:0007669"/>
    <property type="project" value="UniProtKB-UniRule"/>
</dbReference>
<dbReference type="InterPro" id="IPR003753">
    <property type="entry name" value="Exonuc_VII_L"/>
</dbReference>
<feature type="domain" description="OB-fold nucleic acid binding" evidence="8">
    <location>
        <begin position="13"/>
        <end position="108"/>
    </location>
</feature>
<comment type="catalytic activity">
    <reaction evidence="5 6">
        <text>Exonucleolytic cleavage in either 5'- to 3'- or 3'- to 5'-direction to yield nucleoside 5'-phosphates.</text>
        <dbReference type="EC" id="3.1.11.6"/>
    </reaction>
</comment>
<dbReference type="InterPro" id="IPR020579">
    <property type="entry name" value="Exonuc_VII_lsu_C"/>
</dbReference>
<comment type="subcellular location">
    <subcellularLocation>
        <location evidence="5 6">Cytoplasm</location>
    </subcellularLocation>
</comment>
<dbReference type="AlphaFoldDB" id="S3W7U2"/>
<dbReference type="GO" id="GO:0009318">
    <property type="term" value="C:exodeoxyribonuclease VII complex"/>
    <property type="evidence" value="ECO:0007669"/>
    <property type="project" value="UniProtKB-UniRule"/>
</dbReference>
<dbReference type="EC" id="3.1.11.6" evidence="5"/>
<evidence type="ECO:0000256" key="4">
    <source>
        <dbReference type="ARBA" id="ARBA00022839"/>
    </source>
</evidence>
<sequence>MADGIIVEDSKPLSVSEVNSIVKQLLTGPDLLRNVWVQGEVSNLSRSHQGHIYFNLKDPKSLLACTFFSYSNGRYKGRPLENGMEVRAYGSVSVYEPRGQYNLNVAKVEEVGQGDLLLKIEALKRKLAAQGVFDPERKKELPPFPWTIGVATSPTGAAIEDIIRIAKQRFPKINILISPCLVQGDGAPDSIVNAIRELNDTAWNVDVIIAGRGGGSFEDLIAFNDEKVVLAFAESRVPIVSAVGHQIDSVLSDLAADVFAPTPTAAAEVVVPEMEVVESELMEFEARLETALKNQMRYLAERLRILTNKMAFTDPKSMLNDRILRLDETSSRIQLLSKNFLMQAGNRLLPYSTGLPMTFRALLERKRKEFQLLAGKVEGFSPLGTLKRGYSVVRTKGKKVVTSSTQVKIEEELEVILSEGRLSVINRGELRGKEN</sequence>
<dbReference type="InterPro" id="IPR025824">
    <property type="entry name" value="OB-fold_nuc-bd_dom"/>
</dbReference>
<dbReference type="GO" id="GO:0003676">
    <property type="term" value="F:nucleic acid binding"/>
    <property type="evidence" value="ECO:0007669"/>
    <property type="project" value="InterPro"/>
</dbReference>
<comment type="subunit">
    <text evidence="5">Heterooligomer composed of large and small subunits.</text>
</comment>
<evidence type="ECO:0000259" key="7">
    <source>
        <dbReference type="Pfam" id="PF02601"/>
    </source>
</evidence>
<proteinExistence type="inferred from homology"/>
<name>S3W7U2_9LEPT</name>
<dbReference type="PANTHER" id="PTHR30008:SF0">
    <property type="entry name" value="EXODEOXYRIBONUCLEASE 7 LARGE SUBUNIT"/>
    <property type="match status" value="1"/>
</dbReference>
<dbReference type="PANTHER" id="PTHR30008">
    <property type="entry name" value="EXODEOXYRIBONUCLEASE 7 LARGE SUBUNIT"/>
    <property type="match status" value="1"/>
</dbReference>
<reference evidence="9" key="1">
    <citation type="submission" date="2013-04" db="EMBL/GenBank/DDBJ databases">
        <authorList>
            <person name="Harkins D.M."/>
            <person name="Durkin A.S."/>
            <person name="Selengut J.D."/>
            <person name="Sanka R."/>
            <person name="DePew J."/>
            <person name="Purushe J."/>
            <person name="Ahmed A."/>
            <person name="van der Linden H."/>
            <person name="Goris M.G.A."/>
            <person name="Hartskeerl R.A."/>
            <person name="Vinetz J.M."/>
            <person name="Sutton G.G."/>
            <person name="Nelson W.C."/>
            <person name="Fouts D.E."/>
        </authorList>
    </citation>
    <scope>NUCLEOTIDE SEQUENCE [LARGE SCALE GENOMIC DNA]</scope>
    <source>
        <strain evidence="9">BUT 6</strain>
    </source>
</reference>
<evidence type="ECO:0000256" key="6">
    <source>
        <dbReference type="RuleBase" id="RU004355"/>
    </source>
</evidence>
<dbReference type="EMBL" id="AKWZ02000002">
    <property type="protein sequence ID" value="EPG76147.1"/>
    <property type="molecule type" value="Genomic_DNA"/>
</dbReference>
<accession>S3W7U2</accession>
<evidence type="ECO:0000313" key="9">
    <source>
        <dbReference type="EMBL" id="EPG76147.1"/>
    </source>
</evidence>
<dbReference type="CDD" id="cd04489">
    <property type="entry name" value="ExoVII_LU_OBF"/>
    <property type="match status" value="1"/>
</dbReference>
<dbReference type="HAMAP" id="MF_00378">
    <property type="entry name" value="Exonuc_7_L"/>
    <property type="match status" value="1"/>
</dbReference>